<feature type="transmembrane region" description="Helical" evidence="1">
    <location>
        <begin position="151"/>
        <end position="174"/>
    </location>
</feature>
<feature type="transmembrane region" description="Helical" evidence="1">
    <location>
        <begin position="90"/>
        <end position="110"/>
    </location>
</feature>
<evidence type="ECO:0000313" key="3">
    <source>
        <dbReference type="Proteomes" id="UP000886758"/>
    </source>
</evidence>
<feature type="non-terminal residue" evidence="2">
    <location>
        <position position="203"/>
    </location>
</feature>
<name>A0A9D1GS06_9MOLU</name>
<sequence>MVTSLRKYMVIDLAILALIGCLVELLGIYLFNAMLTATMITSAVSLLMMLISTTRWGYKGLIIAPLLALATIISGRFFNVHAEFKALYDWKLYLVILISLLSFAVNLLWYKKIDYRQTYKKISTTVGICLLDIVVSQLVLSLAYLAFYGQFLLLGFIVWNAFAFVILIIGAIVLSKQGVIVNIKQNLLEREEELELEKKLEFN</sequence>
<protein>
    <recommendedName>
        <fullName evidence="4">Intracellular septation protein A</fullName>
    </recommendedName>
</protein>
<reference evidence="2" key="1">
    <citation type="submission" date="2020-10" db="EMBL/GenBank/DDBJ databases">
        <authorList>
            <person name="Gilroy R."/>
        </authorList>
    </citation>
    <scope>NUCLEOTIDE SEQUENCE</scope>
    <source>
        <strain evidence="2">ChiW17-6978</strain>
    </source>
</reference>
<evidence type="ECO:0000256" key="1">
    <source>
        <dbReference type="SAM" id="Phobius"/>
    </source>
</evidence>
<evidence type="ECO:0008006" key="4">
    <source>
        <dbReference type="Google" id="ProtNLM"/>
    </source>
</evidence>
<dbReference type="Proteomes" id="UP000886758">
    <property type="component" value="Unassembled WGS sequence"/>
</dbReference>
<gene>
    <name evidence="2" type="ORF">IAD46_02595</name>
</gene>
<comment type="caution">
    <text evidence="2">The sequence shown here is derived from an EMBL/GenBank/DDBJ whole genome shotgun (WGS) entry which is preliminary data.</text>
</comment>
<feature type="transmembrane region" description="Helical" evidence="1">
    <location>
        <begin position="60"/>
        <end position="78"/>
    </location>
</feature>
<keyword evidence="1" id="KW-0812">Transmembrane</keyword>
<keyword evidence="1" id="KW-0472">Membrane</keyword>
<dbReference type="EMBL" id="DVLF01000083">
    <property type="protein sequence ID" value="HIT49896.1"/>
    <property type="molecule type" value="Genomic_DNA"/>
</dbReference>
<dbReference type="AlphaFoldDB" id="A0A9D1GS06"/>
<organism evidence="2 3">
    <name type="scientific">Candidatus Pelethenecus faecipullorum</name>
    <dbReference type="NCBI Taxonomy" id="2840900"/>
    <lineage>
        <taxon>Bacteria</taxon>
        <taxon>Bacillati</taxon>
        <taxon>Mycoplasmatota</taxon>
        <taxon>Mollicutes</taxon>
        <taxon>Candidatus Pelethenecus</taxon>
    </lineage>
</organism>
<feature type="transmembrane region" description="Helical" evidence="1">
    <location>
        <begin position="9"/>
        <end position="29"/>
    </location>
</feature>
<evidence type="ECO:0000313" key="2">
    <source>
        <dbReference type="EMBL" id="HIT49896.1"/>
    </source>
</evidence>
<reference evidence="2" key="2">
    <citation type="journal article" date="2021" name="PeerJ">
        <title>Extensive microbial diversity within the chicken gut microbiome revealed by metagenomics and culture.</title>
        <authorList>
            <person name="Gilroy R."/>
            <person name="Ravi A."/>
            <person name="Getino M."/>
            <person name="Pursley I."/>
            <person name="Horton D.L."/>
            <person name="Alikhan N.F."/>
            <person name="Baker D."/>
            <person name="Gharbi K."/>
            <person name="Hall N."/>
            <person name="Watson M."/>
            <person name="Adriaenssens E.M."/>
            <person name="Foster-Nyarko E."/>
            <person name="Jarju S."/>
            <person name="Secka A."/>
            <person name="Antonio M."/>
            <person name="Oren A."/>
            <person name="Chaudhuri R.R."/>
            <person name="La Ragione R."/>
            <person name="Hildebrand F."/>
            <person name="Pallen M.J."/>
        </authorList>
    </citation>
    <scope>NUCLEOTIDE SEQUENCE</scope>
    <source>
        <strain evidence="2">ChiW17-6978</strain>
    </source>
</reference>
<feature type="transmembrane region" description="Helical" evidence="1">
    <location>
        <begin position="122"/>
        <end position="145"/>
    </location>
</feature>
<keyword evidence="1" id="KW-1133">Transmembrane helix</keyword>
<proteinExistence type="predicted"/>
<accession>A0A9D1GS06</accession>